<keyword evidence="3" id="KW-1185">Reference proteome</keyword>
<dbReference type="EMBL" id="JANAVB010022598">
    <property type="protein sequence ID" value="KAJ6823727.1"/>
    <property type="molecule type" value="Genomic_DNA"/>
</dbReference>
<reference evidence="2" key="2">
    <citation type="submission" date="2023-04" db="EMBL/GenBank/DDBJ databases">
        <authorList>
            <person name="Bruccoleri R.E."/>
            <person name="Oakeley E.J."/>
            <person name="Faust A.-M."/>
            <person name="Dessus-Babus S."/>
            <person name="Altorfer M."/>
            <person name="Burckhardt D."/>
            <person name="Oertli M."/>
            <person name="Naumann U."/>
            <person name="Petersen F."/>
            <person name="Wong J."/>
        </authorList>
    </citation>
    <scope>NUCLEOTIDE SEQUENCE</scope>
    <source>
        <strain evidence="2">GSM-AAB239-AS_SAM_17_03QT</strain>
        <tissue evidence="2">Leaf</tissue>
    </source>
</reference>
<protein>
    <submittedName>
        <fullName evidence="2">Uncharacterized protein</fullName>
    </submittedName>
</protein>
<sequence length="56" mass="6595">MEHCRNDQPTSGQLKTLKRSQSRKNTEDRLKTEGFFTWLEKTMDRDSQSSLFLNSS</sequence>
<evidence type="ECO:0000256" key="1">
    <source>
        <dbReference type="SAM" id="MobiDB-lite"/>
    </source>
</evidence>
<reference evidence="2" key="1">
    <citation type="journal article" date="2023" name="GigaByte">
        <title>Genome assembly of the bearded iris, Iris pallida Lam.</title>
        <authorList>
            <person name="Bruccoleri R.E."/>
            <person name="Oakeley E.J."/>
            <person name="Faust A.M.E."/>
            <person name="Altorfer M."/>
            <person name="Dessus-Babus S."/>
            <person name="Burckhardt D."/>
            <person name="Oertli M."/>
            <person name="Naumann U."/>
            <person name="Petersen F."/>
            <person name="Wong J."/>
        </authorList>
    </citation>
    <scope>NUCLEOTIDE SEQUENCE</scope>
    <source>
        <strain evidence="2">GSM-AAB239-AS_SAM_17_03QT</strain>
    </source>
</reference>
<comment type="caution">
    <text evidence="2">The sequence shown here is derived from an EMBL/GenBank/DDBJ whole genome shotgun (WGS) entry which is preliminary data.</text>
</comment>
<proteinExistence type="predicted"/>
<gene>
    <name evidence="2" type="ORF">M6B38_127710</name>
</gene>
<accession>A0AAX6G5U8</accession>
<name>A0AAX6G5U8_IRIPA</name>
<evidence type="ECO:0000313" key="2">
    <source>
        <dbReference type="EMBL" id="KAJ6823727.1"/>
    </source>
</evidence>
<dbReference type="AlphaFoldDB" id="A0AAX6G5U8"/>
<organism evidence="2 3">
    <name type="scientific">Iris pallida</name>
    <name type="common">Sweet iris</name>
    <dbReference type="NCBI Taxonomy" id="29817"/>
    <lineage>
        <taxon>Eukaryota</taxon>
        <taxon>Viridiplantae</taxon>
        <taxon>Streptophyta</taxon>
        <taxon>Embryophyta</taxon>
        <taxon>Tracheophyta</taxon>
        <taxon>Spermatophyta</taxon>
        <taxon>Magnoliopsida</taxon>
        <taxon>Liliopsida</taxon>
        <taxon>Asparagales</taxon>
        <taxon>Iridaceae</taxon>
        <taxon>Iridoideae</taxon>
        <taxon>Irideae</taxon>
        <taxon>Iris</taxon>
    </lineage>
</organism>
<dbReference type="Proteomes" id="UP001140949">
    <property type="component" value="Unassembled WGS sequence"/>
</dbReference>
<feature type="region of interest" description="Disordered" evidence="1">
    <location>
        <begin position="1"/>
        <end position="28"/>
    </location>
</feature>
<evidence type="ECO:0000313" key="3">
    <source>
        <dbReference type="Proteomes" id="UP001140949"/>
    </source>
</evidence>